<comment type="caution">
    <text evidence="4">The sequence shown here is derived from an EMBL/GenBank/DDBJ whole genome shotgun (WGS) entry which is preliminary data.</text>
</comment>
<dbReference type="OrthoDB" id="9762462at2"/>
<dbReference type="PROSITE" id="PS50885">
    <property type="entry name" value="HAMP"/>
    <property type="match status" value="1"/>
</dbReference>
<accession>A0A5M6I955</accession>
<dbReference type="Gene3D" id="6.10.340.10">
    <property type="match status" value="1"/>
</dbReference>
<dbReference type="PANTHER" id="PTHR43081">
    <property type="entry name" value="ADENYLATE CYCLASE, TERMINAL-DIFFERENTIATION SPECIFIC-RELATED"/>
    <property type="match status" value="1"/>
</dbReference>
<dbReference type="InterPro" id="IPR003660">
    <property type="entry name" value="HAMP_dom"/>
</dbReference>
<dbReference type="GO" id="GO:0016020">
    <property type="term" value="C:membrane"/>
    <property type="evidence" value="ECO:0007669"/>
    <property type="project" value="InterPro"/>
</dbReference>
<dbReference type="PROSITE" id="PS50125">
    <property type="entry name" value="GUANYLATE_CYCLASE_2"/>
    <property type="match status" value="1"/>
</dbReference>
<dbReference type="CDD" id="cd18773">
    <property type="entry name" value="PDC1_HK_sensor"/>
    <property type="match status" value="1"/>
</dbReference>
<dbReference type="Pfam" id="PF00211">
    <property type="entry name" value="Guanylate_cyc"/>
    <property type="match status" value="1"/>
</dbReference>
<feature type="transmembrane region" description="Helical" evidence="1">
    <location>
        <begin position="12"/>
        <end position="34"/>
    </location>
</feature>
<keyword evidence="1" id="KW-0472">Membrane</keyword>
<evidence type="ECO:0000259" key="2">
    <source>
        <dbReference type="PROSITE" id="PS50125"/>
    </source>
</evidence>
<evidence type="ECO:0000256" key="1">
    <source>
        <dbReference type="SAM" id="Phobius"/>
    </source>
</evidence>
<dbReference type="EMBL" id="VWPJ01000014">
    <property type="protein sequence ID" value="KAA5604796.1"/>
    <property type="molecule type" value="Genomic_DNA"/>
</dbReference>
<dbReference type="PANTHER" id="PTHR43081:SF1">
    <property type="entry name" value="ADENYLATE CYCLASE, TERMINAL-DIFFERENTIATION SPECIFIC"/>
    <property type="match status" value="1"/>
</dbReference>
<dbReference type="InterPro" id="IPR029787">
    <property type="entry name" value="Nucleotide_cyclase"/>
</dbReference>
<keyword evidence="1" id="KW-0812">Transmembrane</keyword>
<dbReference type="AlphaFoldDB" id="A0A5M6I955"/>
<dbReference type="Proteomes" id="UP000324065">
    <property type="component" value="Unassembled WGS sequence"/>
</dbReference>
<organism evidence="4 5">
    <name type="scientific">Roseospira marina</name>
    <dbReference type="NCBI Taxonomy" id="140057"/>
    <lineage>
        <taxon>Bacteria</taxon>
        <taxon>Pseudomonadati</taxon>
        <taxon>Pseudomonadota</taxon>
        <taxon>Alphaproteobacteria</taxon>
        <taxon>Rhodospirillales</taxon>
        <taxon>Rhodospirillaceae</taxon>
        <taxon>Roseospira</taxon>
    </lineage>
</organism>
<evidence type="ECO:0000259" key="3">
    <source>
        <dbReference type="PROSITE" id="PS50885"/>
    </source>
</evidence>
<dbReference type="CDD" id="cd07302">
    <property type="entry name" value="CHD"/>
    <property type="match status" value="1"/>
</dbReference>
<evidence type="ECO:0000313" key="5">
    <source>
        <dbReference type="Proteomes" id="UP000324065"/>
    </source>
</evidence>
<dbReference type="RefSeq" id="WP_150063128.1">
    <property type="nucleotide sequence ID" value="NZ_JACHII010000004.1"/>
</dbReference>
<dbReference type="GO" id="GO:0004016">
    <property type="term" value="F:adenylate cyclase activity"/>
    <property type="evidence" value="ECO:0007669"/>
    <property type="project" value="UniProtKB-ARBA"/>
</dbReference>
<keyword evidence="1" id="KW-1133">Transmembrane helix</keyword>
<dbReference type="GO" id="GO:0035556">
    <property type="term" value="P:intracellular signal transduction"/>
    <property type="evidence" value="ECO:0007669"/>
    <property type="project" value="InterPro"/>
</dbReference>
<name>A0A5M6I955_9PROT</name>
<sequence>MPPHVQISLRTVLLVGFVGLVLTSAGTMLAIGAWSGNTSAHELLLQRSATVLHGLEGWVRRQLEPLDQIATATQARVADGTLDLDDPQQMDAYAVGLLTAVPRLESLAIVRPDQQVRRYRQGGMPTTETWEDRPAVAAMITDLLDRAALGETTPEWGNPVWRGTYGHTVFNIRAPLMADGAPAGVLIAMIGLAPIGPILPRLLSTDILTPYALYGRDKVLAHPLLDTGAAFDEGASRTGAQALPDLADFPDLHLATLWSAEPLDLMGPSDLKPGWAQGIQLPDTEVIHTLRQITDITPEPILVGAHFTPEQGAPAYVRLWFSIGVSLAILALSALAGLLLARSIARPVVRFARFARAVAAGDLSQDPPRSRSWIREYHEADNAVRSMIQGLRERERVRNLFGKYVPEEVARRLLAQDAKARADEIEATVLFADISAFSTLTQALGPEPTVRVLNAYFSVMVDILEQHGGVVTQFQGDAMLVAFNVPERHPDHATAAVTAAQAMMARLDAGPIEGRTLSCRIGIGTGMVLAGAVGAQDRLTYTVHGDAVNLAARLESLNKTTGTRILVSERTAALAPAIPFAALGPVSVRGRDREEQVFTPLERGLSPQPSDMSNHTVP</sequence>
<dbReference type="SUPFAM" id="SSF55073">
    <property type="entry name" value="Nucleotide cyclase"/>
    <property type="match status" value="1"/>
</dbReference>
<feature type="domain" description="Guanylate cyclase" evidence="2">
    <location>
        <begin position="428"/>
        <end position="555"/>
    </location>
</feature>
<feature type="transmembrane region" description="Helical" evidence="1">
    <location>
        <begin position="319"/>
        <end position="341"/>
    </location>
</feature>
<dbReference type="Gene3D" id="3.30.450.20">
    <property type="entry name" value="PAS domain"/>
    <property type="match status" value="1"/>
</dbReference>
<dbReference type="InterPro" id="IPR001054">
    <property type="entry name" value="A/G_cyclase"/>
</dbReference>
<dbReference type="SMART" id="SM00304">
    <property type="entry name" value="HAMP"/>
    <property type="match status" value="1"/>
</dbReference>
<dbReference type="GO" id="GO:0006171">
    <property type="term" value="P:cAMP biosynthetic process"/>
    <property type="evidence" value="ECO:0007669"/>
    <property type="project" value="TreeGrafter"/>
</dbReference>
<reference evidence="4 5" key="1">
    <citation type="submission" date="2019-09" db="EMBL/GenBank/DDBJ databases">
        <title>Genome sequence of Roseospira marina, one of the more divergent members of the non-sulfur purple photosynthetic bacterial family, the Rhodospirillaceae.</title>
        <authorList>
            <person name="Meyer T."/>
            <person name="Kyndt J."/>
        </authorList>
    </citation>
    <scope>NUCLEOTIDE SEQUENCE [LARGE SCALE GENOMIC DNA]</scope>
    <source>
        <strain evidence="4 5">DSM 15113</strain>
    </source>
</reference>
<evidence type="ECO:0000313" key="4">
    <source>
        <dbReference type="EMBL" id="KAA5604796.1"/>
    </source>
</evidence>
<proteinExistence type="predicted"/>
<dbReference type="SMART" id="SM00044">
    <property type="entry name" value="CYCc"/>
    <property type="match status" value="1"/>
</dbReference>
<keyword evidence="5" id="KW-1185">Reference proteome</keyword>
<dbReference type="InterPro" id="IPR050697">
    <property type="entry name" value="Adenylyl/Guanylyl_Cyclase_3/4"/>
</dbReference>
<dbReference type="Gene3D" id="3.30.70.1230">
    <property type="entry name" value="Nucleotide cyclase"/>
    <property type="match status" value="1"/>
</dbReference>
<gene>
    <name evidence="4" type="ORF">F1188_14395</name>
</gene>
<feature type="domain" description="HAMP" evidence="3">
    <location>
        <begin position="342"/>
        <end position="396"/>
    </location>
</feature>
<protein>
    <submittedName>
        <fullName evidence="4">Adenylate/guanylate cyclase domain-containing protein</fullName>
    </submittedName>
</protein>